<gene>
    <name evidence="3" type="ORF">FPRO_10009</name>
</gene>
<comment type="caution">
    <text evidence="3">The sequence shown here is derived from an EMBL/GenBank/DDBJ whole genome shotgun (WGS) entry which is preliminary data.</text>
</comment>
<dbReference type="EMBL" id="FJOF01000006">
    <property type="protein sequence ID" value="CZR42706.1"/>
    <property type="molecule type" value="Genomic_DNA"/>
</dbReference>
<dbReference type="Proteomes" id="UP000183971">
    <property type="component" value="Unassembled WGS sequence"/>
</dbReference>
<dbReference type="RefSeq" id="XP_031083297.1">
    <property type="nucleotide sequence ID" value="XM_031233462.1"/>
</dbReference>
<proteinExistence type="predicted"/>
<name>A0A1L7VRL8_FUSPR</name>
<feature type="signal peptide" evidence="2">
    <location>
        <begin position="1"/>
        <end position="17"/>
    </location>
</feature>
<feature type="chain" id="PRO_5013267645" description="Secreted protein" evidence="2">
    <location>
        <begin position="18"/>
        <end position="117"/>
    </location>
</feature>
<reference evidence="4" key="1">
    <citation type="journal article" date="2016" name="Genome Biol. Evol.">
        <title>Comparative 'omics' of the Fusarium fujikuroi species complex highlights differences in genetic potential and metabolite synthesis.</title>
        <authorList>
            <person name="Niehaus E.-M."/>
            <person name="Muensterkoetter M."/>
            <person name="Proctor R.H."/>
            <person name="Brown D.W."/>
            <person name="Sharon A."/>
            <person name="Idan Y."/>
            <person name="Oren-Young L."/>
            <person name="Sieber C.M."/>
            <person name="Novak O."/>
            <person name="Pencik A."/>
            <person name="Tarkowska D."/>
            <person name="Hromadova K."/>
            <person name="Freeman S."/>
            <person name="Maymon M."/>
            <person name="Elazar M."/>
            <person name="Youssef S.A."/>
            <person name="El-Shabrawy E.S.M."/>
            <person name="Shalaby A.B.A."/>
            <person name="Houterman P."/>
            <person name="Brock N.L."/>
            <person name="Burkhardt I."/>
            <person name="Tsavkelova E.A."/>
            <person name="Dickschat J.S."/>
            <person name="Galuszka P."/>
            <person name="Gueldener U."/>
            <person name="Tudzynski B."/>
        </authorList>
    </citation>
    <scope>NUCLEOTIDE SEQUENCE [LARGE SCALE GENOMIC DNA]</scope>
    <source>
        <strain evidence="4">ET1</strain>
    </source>
</reference>
<feature type="region of interest" description="Disordered" evidence="1">
    <location>
        <begin position="25"/>
        <end position="64"/>
    </location>
</feature>
<keyword evidence="2" id="KW-0732">Signal</keyword>
<dbReference type="GeneID" id="42054881"/>
<feature type="compositionally biased region" description="Basic and acidic residues" evidence="1">
    <location>
        <begin position="55"/>
        <end position="64"/>
    </location>
</feature>
<accession>A0A1L7VRL8</accession>
<sequence>MLFLQIWLATMVSVTIAAPMANEMLDVSPLDSRDDNSVSGFSRRRYTPTFSARQEPPEDDPRKAIDPQKICEDCNCWLNAYYLPLPGPGRCPAGKCHKCSGHSLSKALQSTDHVMLV</sequence>
<evidence type="ECO:0000313" key="4">
    <source>
        <dbReference type="Proteomes" id="UP000183971"/>
    </source>
</evidence>
<evidence type="ECO:0008006" key="5">
    <source>
        <dbReference type="Google" id="ProtNLM"/>
    </source>
</evidence>
<evidence type="ECO:0000313" key="3">
    <source>
        <dbReference type="EMBL" id="CZR42706.1"/>
    </source>
</evidence>
<dbReference type="AlphaFoldDB" id="A0A1L7VRL8"/>
<organism evidence="3 4">
    <name type="scientific">Fusarium proliferatum (strain ET1)</name>
    <name type="common">Orchid endophyte fungus</name>
    <dbReference type="NCBI Taxonomy" id="1227346"/>
    <lineage>
        <taxon>Eukaryota</taxon>
        <taxon>Fungi</taxon>
        <taxon>Dikarya</taxon>
        <taxon>Ascomycota</taxon>
        <taxon>Pezizomycotina</taxon>
        <taxon>Sordariomycetes</taxon>
        <taxon>Hypocreomycetidae</taxon>
        <taxon>Hypocreales</taxon>
        <taxon>Nectriaceae</taxon>
        <taxon>Fusarium</taxon>
        <taxon>Fusarium fujikuroi species complex</taxon>
    </lineage>
</organism>
<protein>
    <recommendedName>
        <fullName evidence="5">Secreted protein</fullName>
    </recommendedName>
</protein>
<dbReference type="VEuPathDB" id="FungiDB:FPRO_10009"/>
<evidence type="ECO:0000256" key="1">
    <source>
        <dbReference type="SAM" id="MobiDB-lite"/>
    </source>
</evidence>
<keyword evidence="4" id="KW-1185">Reference proteome</keyword>
<evidence type="ECO:0000256" key="2">
    <source>
        <dbReference type="SAM" id="SignalP"/>
    </source>
</evidence>